<dbReference type="Proteomes" id="UP001597101">
    <property type="component" value="Unassembled WGS sequence"/>
</dbReference>
<reference evidence="4" key="1">
    <citation type="journal article" date="2019" name="Int. J. Syst. Evol. Microbiol.">
        <title>The Global Catalogue of Microorganisms (GCM) 10K type strain sequencing project: providing services to taxonomists for standard genome sequencing and annotation.</title>
        <authorList>
            <consortium name="The Broad Institute Genomics Platform"/>
            <consortium name="The Broad Institute Genome Sequencing Center for Infectious Disease"/>
            <person name="Wu L."/>
            <person name="Ma J."/>
        </authorList>
    </citation>
    <scope>NUCLEOTIDE SEQUENCE [LARGE SCALE GENOMIC DNA]</scope>
    <source>
        <strain evidence="4">CCUG 60023</strain>
    </source>
</reference>
<proteinExistence type="predicted"/>
<dbReference type="Pfam" id="PF06776">
    <property type="entry name" value="IalB"/>
    <property type="match status" value="1"/>
</dbReference>
<dbReference type="EMBL" id="JBHTJV010000026">
    <property type="protein sequence ID" value="MFD0917962.1"/>
    <property type="molecule type" value="Genomic_DNA"/>
</dbReference>
<keyword evidence="1" id="KW-0175">Coiled coil</keyword>
<dbReference type="InterPro" id="IPR010642">
    <property type="entry name" value="Invasion_prot_B"/>
</dbReference>
<comment type="caution">
    <text evidence="3">The sequence shown here is derived from an EMBL/GenBank/DDBJ whole genome shotgun (WGS) entry which is preliminary data.</text>
</comment>
<feature type="signal peptide" evidence="2">
    <location>
        <begin position="1"/>
        <end position="27"/>
    </location>
</feature>
<accession>A0ABW3FJY0</accession>
<feature type="chain" id="PRO_5047501748" evidence="2">
    <location>
        <begin position="28"/>
        <end position="203"/>
    </location>
</feature>
<name>A0ABW3FJY0_9HYPH</name>
<dbReference type="InterPro" id="IPR038696">
    <property type="entry name" value="IalB_sf"/>
</dbReference>
<keyword evidence="2" id="KW-0732">Signal</keyword>
<evidence type="ECO:0000313" key="3">
    <source>
        <dbReference type="EMBL" id="MFD0917962.1"/>
    </source>
</evidence>
<evidence type="ECO:0000313" key="4">
    <source>
        <dbReference type="Proteomes" id="UP001597101"/>
    </source>
</evidence>
<keyword evidence="4" id="KW-1185">Reference proteome</keyword>
<feature type="coiled-coil region" evidence="1">
    <location>
        <begin position="167"/>
        <end position="202"/>
    </location>
</feature>
<sequence length="203" mass="21842">MSKSIAHYLSAATLAAATFAAGGAAHAQQASQPQWVKVCSKAGETDICNVQYNVLTPQGRLITGVNLLTSTGKVKRRIFQVAVPTGRYIPEGVKIKIDEGKENTLPYSICLPDRCIAEVGLSNNLVNALKAGGKITLTSTNFRTQKNPVNVTLSGFTAAFDGAPIKQGELDDRKKKLEEELQKKAEETRKKLEEAQQKAKDGG</sequence>
<organism evidence="3 4">
    <name type="scientific">Pseudahrensia aquimaris</name>
    <dbReference type="NCBI Taxonomy" id="744461"/>
    <lineage>
        <taxon>Bacteria</taxon>
        <taxon>Pseudomonadati</taxon>
        <taxon>Pseudomonadota</taxon>
        <taxon>Alphaproteobacteria</taxon>
        <taxon>Hyphomicrobiales</taxon>
        <taxon>Ahrensiaceae</taxon>
        <taxon>Pseudahrensia</taxon>
    </lineage>
</organism>
<protein>
    <submittedName>
        <fullName evidence="3">Invasion associated locus B family protein</fullName>
    </submittedName>
</protein>
<gene>
    <name evidence="3" type="ORF">ACFQ14_16275</name>
</gene>
<dbReference type="Gene3D" id="2.60.40.1880">
    <property type="entry name" value="Invasion associated locus B (IalB) protein"/>
    <property type="match status" value="1"/>
</dbReference>
<evidence type="ECO:0000256" key="2">
    <source>
        <dbReference type="SAM" id="SignalP"/>
    </source>
</evidence>
<evidence type="ECO:0000256" key="1">
    <source>
        <dbReference type="SAM" id="Coils"/>
    </source>
</evidence>